<dbReference type="AlphaFoldDB" id="A0A380PC03"/>
<evidence type="ECO:0000259" key="1">
    <source>
        <dbReference type="Pfam" id="PF13460"/>
    </source>
</evidence>
<sequence length="299" mass="31073">MNRTPRTDIPLVLVTGATGRLGRLVVGRLLDAGVPVRALVRRREAAATLPPEAEVFTGDLTVPASIAPALTGAAAVLLVWTAPPGTAEAVVARLAGQVRRVVLLSSPHRTPHPFFQQPNPVAALHARLEGLLAAAVPETAIIRPGMLASNALLWWAPAIRSGGTVRWPYGAARSAPVDDRDVAAVAARVLGQEGHAGGDHVLTGPEPLTQAAQVAALGEVLGRPIAYEEMPPDEFRELSRGTAPAPVADMLLAAWRASLGHPAHVTTAVADLLGTPPRTFRQWAADHAAAFGPEPPPGG</sequence>
<dbReference type="InterPro" id="IPR036291">
    <property type="entry name" value="NAD(P)-bd_dom_sf"/>
</dbReference>
<dbReference type="Gene3D" id="3.40.50.720">
    <property type="entry name" value="NAD(P)-binding Rossmann-like Domain"/>
    <property type="match status" value="1"/>
</dbReference>
<dbReference type="GO" id="GO:0016491">
    <property type="term" value="F:oxidoreductase activity"/>
    <property type="evidence" value="ECO:0007669"/>
    <property type="project" value="UniProtKB-KW"/>
</dbReference>
<name>A0A380PC03_STRGR</name>
<dbReference type="EMBL" id="UHID01000009">
    <property type="protein sequence ID" value="SUP62730.1"/>
    <property type="molecule type" value="Genomic_DNA"/>
</dbReference>
<gene>
    <name evidence="2" type="primary">azoB_5</name>
    <name evidence="2" type="ORF">NCTC7807_05902</name>
</gene>
<dbReference type="PANTHER" id="PTHR43162">
    <property type="match status" value="1"/>
</dbReference>
<reference evidence="2 3" key="1">
    <citation type="submission" date="2018-06" db="EMBL/GenBank/DDBJ databases">
        <authorList>
            <consortium name="Pathogen Informatics"/>
            <person name="Doyle S."/>
        </authorList>
    </citation>
    <scope>NUCLEOTIDE SEQUENCE [LARGE SCALE GENOMIC DNA]</scope>
    <source>
        <strain evidence="2 3">NCTC7807</strain>
    </source>
</reference>
<dbReference type="EC" id="1.7.-.-" evidence="2"/>
<dbReference type="RefSeq" id="WP_181844158.1">
    <property type="nucleotide sequence ID" value="NZ_UHID01000009.1"/>
</dbReference>
<dbReference type="PANTHER" id="PTHR43162:SF1">
    <property type="entry name" value="PRESTALK A DIFFERENTIATION PROTEIN A"/>
    <property type="match status" value="1"/>
</dbReference>
<feature type="domain" description="NAD(P)-binding" evidence="1">
    <location>
        <begin position="16"/>
        <end position="191"/>
    </location>
</feature>
<dbReference type="Proteomes" id="UP000254150">
    <property type="component" value="Unassembled WGS sequence"/>
</dbReference>
<dbReference type="InterPro" id="IPR016040">
    <property type="entry name" value="NAD(P)-bd_dom"/>
</dbReference>
<evidence type="ECO:0000313" key="3">
    <source>
        <dbReference type="Proteomes" id="UP000254150"/>
    </source>
</evidence>
<dbReference type="InterPro" id="IPR051604">
    <property type="entry name" value="Ergot_Alk_Oxidoreductase"/>
</dbReference>
<accession>A0A380PC03</accession>
<dbReference type="SUPFAM" id="SSF51735">
    <property type="entry name" value="NAD(P)-binding Rossmann-fold domains"/>
    <property type="match status" value="1"/>
</dbReference>
<proteinExistence type="predicted"/>
<protein>
    <submittedName>
        <fullName evidence="2">NAD-dependent epimerase/dehydratase</fullName>
        <ecNumber evidence="2">1.7.-.-</ecNumber>
    </submittedName>
</protein>
<evidence type="ECO:0000313" key="2">
    <source>
        <dbReference type="EMBL" id="SUP62730.1"/>
    </source>
</evidence>
<organism evidence="2 3">
    <name type="scientific">Streptomyces griseus</name>
    <dbReference type="NCBI Taxonomy" id="1911"/>
    <lineage>
        <taxon>Bacteria</taxon>
        <taxon>Bacillati</taxon>
        <taxon>Actinomycetota</taxon>
        <taxon>Actinomycetes</taxon>
        <taxon>Kitasatosporales</taxon>
        <taxon>Streptomycetaceae</taxon>
        <taxon>Streptomyces</taxon>
    </lineage>
</organism>
<keyword evidence="2" id="KW-0560">Oxidoreductase</keyword>
<dbReference type="Pfam" id="PF13460">
    <property type="entry name" value="NAD_binding_10"/>
    <property type="match status" value="1"/>
</dbReference>